<comment type="similarity">
    <text evidence="6">Belongs to the binding-protein-dependent transport system permease family.</text>
</comment>
<dbReference type="PANTHER" id="PTHR43496:SF1">
    <property type="entry name" value="POLYGALACTURONAN_RHAMNOGALACTURONAN TRANSPORT SYSTEM PERMEASE PROTEIN YTEP"/>
    <property type="match status" value="1"/>
</dbReference>
<keyword evidence="3 6" id="KW-0812">Transmembrane</keyword>
<dbReference type="AlphaFoldDB" id="A0A4V3WG37"/>
<evidence type="ECO:0000256" key="1">
    <source>
        <dbReference type="ARBA" id="ARBA00004141"/>
    </source>
</evidence>
<comment type="subcellular location">
    <subcellularLocation>
        <location evidence="6">Cell membrane</location>
        <topology evidence="6">Multi-pass membrane protein</topology>
    </subcellularLocation>
    <subcellularLocation>
        <location evidence="1">Membrane</location>
        <topology evidence="1">Multi-pass membrane protein</topology>
    </subcellularLocation>
</comment>
<feature type="domain" description="ABC transmembrane type-1" evidence="7">
    <location>
        <begin position="75"/>
        <end position="301"/>
    </location>
</feature>
<dbReference type="InterPro" id="IPR000515">
    <property type="entry name" value="MetI-like"/>
</dbReference>
<evidence type="ECO:0000256" key="2">
    <source>
        <dbReference type="ARBA" id="ARBA00022448"/>
    </source>
</evidence>
<feature type="transmembrane region" description="Helical" evidence="6">
    <location>
        <begin position="141"/>
        <end position="158"/>
    </location>
</feature>
<evidence type="ECO:0000256" key="5">
    <source>
        <dbReference type="ARBA" id="ARBA00023136"/>
    </source>
</evidence>
<feature type="transmembrane region" description="Helical" evidence="6">
    <location>
        <begin position="218"/>
        <end position="240"/>
    </location>
</feature>
<feature type="transmembrane region" description="Helical" evidence="6">
    <location>
        <begin position="79"/>
        <end position="103"/>
    </location>
</feature>
<evidence type="ECO:0000256" key="3">
    <source>
        <dbReference type="ARBA" id="ARBA00022692"/>
    </source>
</evidence>
<feature type="transmembrane region" description="Helical" evidence="6">
    <location>
        <begin position="16"/>
        <end position="42"/>
    </location>
</feature>
<evidence type="ECO:0000313" key="8">
    <source>
        <dbReference type="EMBL" id="THF82741.1"/>
    </source>
</evidence>
<keyword evidence="9" id="KW-1185">Reference proteome</keyword>
<proteinExistence type="inferred from homology"/>
<protein>
    <submittedName>
        <fullName evidence="8">Sugar ABC transporter permease</fullName>
    </submittedName>
</protein>
<evidence type="ECO:0000256" key="4">
    <source>
        <dbReference type="ARBA" id="ARBA00022989"/>
    </source>
</evidence>
<dbReference type="GO" id="GO:0055085">
    <property type="term" value="P:transmembrane transport"/>
    <property type="evidence" value="ECO:0007669"/>
    <property type="project" value="InterPro"/>
</dbReference>
<organism evidence="8 9">
    <name type="scientific">Cohnella fermenti</name>
    <dbReference type="NCBI Taxonomy" id="2565925"/>
    <lineage>
        <taxon>Bacteria</taxon>
        <taxon>Bacillati</taxon>
        <taxon>Bacillota</taxon>
        <taxon>Bacilli</taxon>
        <taxon>Bacillales</taxon>
        <taxon>Paenibacillaceae</taxon>
        <taxon>Cohnella</taxon>
    </lineage>
</organism>
<name>A0A4V3WG37_9BACL</name>
<dbReference type="Gene3D" id="1.10.3720.10">
    <property type="entry name" value="MetI-like"/>
    <property type="match status" value="1"/>
</dbReference>
<dbReference type="InterPro" id="IPR035906">
    <property type="entry name" value="MetI-like_sf"/>
</dbReference>
<dbReference type="CDD" id="cd06261">
    <property type="entry name" value="TM_PBP2"/>
    <property type="match status" value="1"/>
</dbReference>
<dbReference type="Proteomes" id="UP000310636">
    <property type="component" value="Unassembled WGS sequence"/>
</dbReference>
<dbReference type="EMBL" id="SSOB01000006">
    <property type="protein sequence ID" value="THF82741.1"/>
    <property type="molecule type" value="Genomic_DNA"/>
</dbReference>
<dbReference type="OrthoDB" id="9785836at2"/>
<evidence type="ECO:0000259" key="7">
    <source>
        <dbReference type="PROSITE" id="PS50928"/>
    </source>
</evidence>
<dbReference type="RefSeq" id="WP_136369002.1">
    <property type="nucleotide sequence ID" value="NZ_SSOB01000006.1"/>
</dbReference>
<dbReference type="SUPFAM" id="SSF161098">
    <property type="entry name" value="MetI-like"/>
    <property type="match status" value="1"/>
</dbReference>
<keyword evidence="2 6" id="KW-0813">Transport</keyword>
<accession>A0A4V3WG37</accession>
<evidence type="ECO:0000256" key="6">
    <source>
        <dbReference type="RuleBase" id="RU363032"/>
    </source>
</evidence>
<feature type="transmembrane region" description="Helical" evidence="6">
    <location>
        <begin position="280"/>
        <end position="300"/>
    </location>
</feature>
<comment type="caution">
    <text evidence="8">The sequence shown here is derived from an EMBL/GenBank/DDBJ whole genome shotgun (WGS) entry which is preliminary data.</text>
</comment>
<feature type="transmembrane region" description="Helical" evidence="6">
    <location>
        <begin position="115"/>
        <end position="135"/>
    </location>
</feature>
<dbReference type="GO" id="GO:0005886">
    <property type="term" value="C:plasma membrane"/>
    <property type="evidence" value="ECO:0007669"/>
    <property type="project" value="UniProtKB-SubCell"/>
</dbReference>
<evidence type="ECO:0000313" key="9">
    <source>
        <dbReference type="Proteomes" id="UP000310636"/>
    </source>
</evidence>
<dbReference type="PROSITE" id="PS50928">
    <property type="entry name" value="ABC_TM1"/>
    <property type="match status" value="1"/>
</dbReference>
<keyword evidence="5 6" id="KW-0472">Membrane</keyword>
<reference evidence="8 9" key="1">
    <citation type="submission" date="2019-04" db="EMBL/GenBank/DDBJ databases">
        <title>Cohnella sp. nov. isolated from preserved vegetables.</title>
        <authorList>
            <person name="Lin S.-Y."/>
            <person name="Hung M.-H."/>
            <person name="Young C.-C."/>
        </authorList>
    </citation>
    <scope>NUCLEOTIDE SEQUENCE [LARGE SCALE GENOMIC DNA]</scope>
    <source>
        <strain evidence="8 9">CC-MHH1044</strain>
    </source>
</reference>
<sequence length="314" mass="35147">MERRQVWKRVKRRKTLYLFLVPAVAAVFIFNYLPMLGIVIAFQDYTVSQGFLSSPFVGFKHFAAMFDNPDFYDSLKNTLGINVFAILIGFPMPILMALMVNELREGRFKKTVQSITYLPHFISWVIIGGIVYRLLDQDTGIVNIIITSVFGGEAIAFMREPHYFWGIAIGSAIWKEIGWNSIIYLAAITAIDQQLYEAAIVDGAGRVKRIWHITLPGIAPTIIVLFILTTGSIVSVNFSVGGTMTPNFETLFNLRNAMVSSASDNLDILVYKIGVQYAHYSYASAIGLFQSIVALILIVLSNRLSKKVNGYGLY</sequence>
<gene>
    <name evidence="8" type="ORF">E6C55_06685</name>
</gene>
<keyword evidence="4 6" id="KW-1133">Transmembrane helix</keyword>
<dbReference type="Pfam" id="PF00528">
    <property type="entry name" value="BPD_transp_1"/>
    <property type="match status" value="1"/>
</dbReference>
<dbReference type="PANTHER" id="PTHR43496">
    <property type="entry name" value="PROTEIN LPLB"/>
    <property type="match status" value="1"/>
</dbReference>